<keyword evidence="9" id="KW-0560">Oxidoreductase</keyword>
<dbReference type="InterPro" id="IPR050476">
    <property type="entry name" value="Insect_CytP450_Detox"/>
</dbReference>
<reference evidence="13 14" key="1">
    <citation type="journal article" date="2010" name="Science">
        <title>Genomic comparison of the ants Camponotus floridanus and Harpegnathos saltator.</title>
        <authorList>
            <person name="Bonasio R."/>
            <person name="Zhang G."/>
            <person name="Ye C."/>
            <person name="Mutti N.S."/>
            <person name="Fang X."/>
            <person name="Qin N."/>
            <person name="Donahue G."/>
            <person name="Yang P."/>
            <person name="Li Q."/>
            <person name="Li C."/>
            <person name="Zhang P."/>
            <person name="Huang Z."/>
            <person name="Berger S.L."/>
            <person name="Reinberg D."/>
            <person name="Wang J."/>
            <person name="Liebig J."/>
        </authorList>
    </citation>
    <scope>NUCLEOTIDE SEQUENCE [LARGE SCALE GENOMIC DNA]</scope>
    <source>
        <strain evidence="13 14">R22 G/1</strain>
    </source>
</reference>
<evidence type="ECO:0000256" key="4">
    <source>
        <dbReference type="ARBA" id="ARBA00010617"/>
    </source>
</evidence>
<evidence type="ECO:0000256" key="9">
    <source>
        <dbReference type="ARBA" id="ARBA00023002"/>
    </source>
</evidence>
<dbReference type="Proteomes" id="UP000008237">
    <property type="component" value="Unassembled WGS sequence"/>
</dbReference>
<proteinExistence type="inferred from homology"/>
<evidence type="ECO:0000256" key="1">
    <source>
        <dbReference type="ARBA" id="ARBA00001971"/>
    </source>
</evidence>
<dbReference type="Pfam" id="PF00067">
    <property type="entry name" value="p450"/>
    <property type="match status" value="1"/>
</dbReference>
<dbReference type="InParanoid" id="E2C4V3"/>
<dbReference type="GO" id="GO:0004497">
    <property type="term" value="F:monooxygenase activity"/>
    <property type="evidence" value="ECO:0007669"/>
    <property type="project" value="UniProtKB-KW"/>
</dbReference>
<keyword evidence="11" id="KW-0503">Monooxygenase</keyword>
<dbReference type="Gene3D" id="1.10.630.10">
    <property type="entry name" value="Cytochrome P450"/>
    <property type="match status" value="1"/>
</dbReference>
<dbReference type="GO" id="GO:0005506">
    <property type="term" value="F:iron ion binding"/>
    <property type="evidence" value="ECO:0007669"/>
    <property type="project" value="InterPro"/>
</dbReference>
<keyword evidence="5" id="KW-0349">Heme</keyword>
<keyword evidence="14" id="KW-1185">Reference proteome</keyword>
<evidence type="ECO:0000256" key="2">
    <source>
        <dbReference type="ARBA" id="ARBA00004174"/>
    </source>
</evidence>
<evidence type="ECO:0000256" key="7">
    <source>
        <dbReference type="ARBA" id="ARBA00022824"/>
    </source>
</evidence>
<comment type="subcellular location">
    <subcellularLocation>
        <location evidence="3">Endoplasmic reticulum membrane</location>
        <topology evidence="3">Peripheral membrane protein</topology>
    </subcellularLocation>
    <subcellularLocation>
        <location evidence="2">Microsome membrane</location>
        <topology evidence="2">Peripheral membrane protein</topology>
    </subcellularLocation>
</comment>
<name>E2C4V3_HARSA</name>
<dbReference type="GO" id="GO:0020037">
    <property type="term" value="F:heme binding"/>
    <property type="evidence" value="ECO:0007669"/>
    <property type="project" value="InterPro"/>
</dbReference>
<dbReference type="InterPro" id="IPR001128">
    <property type="entry name" value="Cyt_P450"/>
</dbReference>
<accession>E2C4V3</accession>
<gene>
    <name evidence="13" type="ORF">EAI_13261</name>
</gene>
<evidence type="ECO:0000256" key="8">
    <source>
        <dbReference type="ARBA" id="ARBA00022848"/>
    </source>
</evidence>
<organism evidence="14">
    <name type="scientific">Harpegnathos saltator</name>
    <name type="common">Jerdon's jumping ant</name>
    <dbReference type="NCBI Taxonomy" id="610380"/>
    <lineage>
        <taxon>Eukaryota</taxon>
        <taxon>Metazoa</taxon>
        <taxon>Ecdysozoa</taxon>
        <taxon>Arthropoda</taxon>
        <taxon>Hexapoda</taxon>
        <taxon>Insecta</taxon>
        <taxon>Pterygota</taxon>
        <taxon>Neoptera</taxon>
        <taxon>Endopterygota</taxon>
        <taxon>Hymenoptera</taxon>
        <taxon>Apocrita</taxon>
        <taxon>Aculeata</taxon>
        <taxon>Formicoidea</taxon>
        <taxon>Formicidae</taxon>
        <taxon>Ponerinae</taxon>
        <taxon>Ponerini</taxon>
        <taxon>Harpegnathos</taxon>
    </lineage>
</organism>
<keyword evidence="12" id="KW-0472">Membrane</keyword>
<dbReference type="GO" id="GO:0005789">
    <property type="term" value="C:endoplasmic reticulum membrane"/>
    <property type="evidence" value="ECO:0007669"/>
    <property type="project" value="UniProtKB-SubCell"/>
</dbReference>
<protein>
    <submittedName>
        <fullName evidence="13">Cytochrome P450 9e2</fullName>
    </submittedName>
</protein>
<evidence type="ECO:0000256" key="6">
    <source>
        <dbReference type="ARBA" id="ARBA00022723"/>
    </source>
</evidence>
<evidence type="ECO:0000256" key="12">
    <source>
        <dbReference type="ARBA" id="ARBA00023136"/>
    </source>
</evidence>
<dbReference type="PANTHER" id="PTHR24292:SF54">
    <property type="entry name" value="CYP9F3-RELATED"/>
    <property type="match status" value="1"/>
</dbReference>
<evidence type="ECO:0000256" key="3">
    <source>
        <dbReference type="ARBA" id="ARBA00004406"/>
    </source>
</evidence>
<sequence length="137" mass="16169">MLRDPELIKSIALKYFDMFMDHRSFVKDDQDPLMSNNLFSLRGDKWREIRAVLSPAFTSSKMKNMFKLMSDYATDFVKFIMELPAEQRVMEMKDIFTRYTTDGSFIMKAEGGFWLKMVPRKDPHRTVAINVVKTHNL</sequence>
<dbReference type="SUPFAM" id="SSF48264">
    <property type="entry name" value="Cytochrome P450"/>
    <property type="match status" value="1"/>
</dbReference>
<dbReference type="PANTHER" id="PTHR24292">
    <property type="entry name" value="CYTOCHROME P450"/>
    <property type="match status" value="1"/>
</dbReference>
<keyword evidence="10" id="KW-0408">Iron</keyword>
<dbReference type="AlphaFoldDB" id="E2C4V3"/>
<comment type="similarity">
    <text evidence="4">Belongs to the cytochrome P450 family.</text>
</comment>
<keyword evidence="8" id="KW-0492">Microsome</keyword>
<evidence type="ECO:0000313" key="13">
    <source>
        <dbReference type="EMBL" id="EFN77011.1"/>
    </source>
</evidence>
<keyword evidence="6" id="KW-0479">Metal-binding</keyword>
<evidence type="ECO:0000313" key="14">
    <source>
        <dbReference type="Proteomes" id="UP000008237"/>
    </source>
</evidence>
<dbReference type="InterPro" id="IPR036396">
    <property type="entry name" value="Cyt_P450_sf"/>
</dbReference>
<evidence type="ECO:0000256" key="11">
    <source>
        <dbReference type="ARBA" id="ARBA00023033"/>
    </source>
</evidence>
<dbReference type="GO" id="GO:0016705">
    <property type="term" value="F:oxidoreductase activity, acting on paired donors, with incorporation or reduction of molecular oxygen"/>
    <property type="evidence" value="ECO:0007669"/>
    <property type="project" value="InterPro"/>
</dbReference>
<dbReference type="EMBL" id="GL452660">
    <property type="protein sequence ID" value="EFN77011.1"/>
    <property type="molecule type" value="Genomic_DNA"/>
</dbReference>
<evidence type="ECO:0000256" key="10">
    <source>
        <dbReference type="ARBA" id="ARBA00023004"/>
    </source>
</evidence>
<keyword evidence="7" id="KW-0256">Endoplasmic reticulum</keyword>
<comment type="cofactor">
    <cofactor evidence="1">
        <name>heme</name>
        <dbReference type="ChEBI" id="CHEBI:30413"/>
    </cofactor>
</comment>
<evidence type="ECO:0000256" key="5">
    <source>
        <dbReference type="ARBA" id="ARBA00022617"/>
    </source>
</evidence>